<gene>
    <name evidence="1" type="ORF">ASB62_01295</name>
</gene>
<evidence type="ECO:0000313" key="1">
    <source>
        <dbReference type="EMBL" id="KUL32792.1"/>
    </source>
</evidence>
<dbReference type="EMBL" id="LMBR01000015">
    <property type="protein sequence ID" value="KUL32792.1"/>
    <property type="molecule type" value="Genomic_DNA"/>
</dbReference>
<sequence>MTRTYLIKSRPTEPSAAFFGKPSLTVAGTAYDFHVLPYYPDAYIRHQKEKRTVESVRIL</sequence>
<organism evidence="1 2">
    <name type="scientific">Chlorobium limicola</name>
    <dbReference type="NCBI Taxonomy" id="1092"/>
    <lineage>
        <taxon>Bacteria</taxon>
        <taxon>Pseudomonadati</taxon>
        <taxon>Chlorobiota</taxon>
        <taxon>Chlorobiia</taxon>
        <taxon>Chlorobiales</taxon>
        <taxon>Chlorobiaceae</taxon>
        <taxon>Chlorobium/Pelodictyon group</taxon>
        <taxon>Chlorobium</taxon>
    </lineage>
</organism>
<comment type="caution">
    <text evidence="1">The sequence shown here is derived from an EMBL/GenBank/DDBJ whole genome shotgun (WGS) entry which is preliminary data.</text>
</comment>
<name>A0A101JTM1_CHLLI</name>
<proteinExistence type="predicted"/>
<dbReference type="AlphaFoldDB" id="A0A101JTM1"/>
<evidence type="ECO:0000313" key="2">
    <source>
        <dbReference type="Proteomes" id="UP000053937"/>
    </source>
</evidence>
<keyword evidence="2" id="KW-1185">Reference proteome</keyword>
<accession>A0A101JTM1</accession>
<reference evidence="1 2" key="1">
    <citation type="submission" date="2015-10" db="EMBL/GenBank/DDBJ databases">
        <title>Draft Genome Sequence of Chlorobium limicola strain Frasassi Growing under Artificial Lighting in the Frasassi Cave System.</title>
        <authorList>
            <person name="Mansor M."/>
            <person name="Macalady J."/>
        </authorList>
    </citation>
    <scope>NUCLEOTIDE SEQUENCE [LARGE SCALE GENOMIC DNA]</scope>
    <source>
        <strain evidence="1 2">Frasassi</strain>
    </source>
</reference>
<dbReference type="Proteomes" id="UP000053937">
    <property type="component" value="Unassembled WGS sequence"/>
</dbReference>
<protein>
    <submittedName>
        <fullName evidence="1">Uncharacterized protein</fullName>
    </submittedName>
</protein>